<feature type="region of interest" description="Disordered" evidence="1">
    <location>
        <begin position="98"/>
        <end position="124"/>
    </location>
</feature>
<dbReference type="AlphaFoldDB" id="A0A9Q1GE52"/>
<comment type="caution">
    <text evidence="2">The sequence shown here is derived from an EMBL/GenBank/DDBJ whole genome shotgun (WGS) entry which is preliminary data.</text>
</comment>
<evidence type="ECO:0000313" key="2">
    <source>
        <dbReference type="EMBL" id="KAJ8382252.1"/>
    </source>
</evidence>
<evidence type="ECO:0000313" key="3">
    <source>
        <dbReference type="Proteomes" id="UP001152622"/>
    </source>
</evidence>
<gene>
    <name evidence="2" type="ORF">SKAU_G00030300</name>
</gene>
<organism evidence="2 3">
    <name type="scientific">Synaphobranchus kaupii</name>
    <name type="common">Kaup's arrowtooth eel</name>
    <dbReference type="NCBI Taxonomy" id="118154"/>
    <lineage>
        <taxon>Eukaryota</taxon>
        <taxon>Metazoa</taxon>
        <taxon>Chordata</taxon>
        <taxon>Craniata</taxon>
        <taxon>Vertebrata</taxon>
        <taxon>Euteleostomi</taxon>
        <taxon>Actinopterygii</taxon>
        <taxon>Neopterygii</taxon>
        <taxon>Teleostei</taxon>
        <taxon>Anguilliformes</taxon>
        <taxon>Synaphobranchidae</taxon>
        <taxon>Synaphobranchus</taxon>
    </lineage>
</organism>
<name>A0A9Q1GE52_SYNKA</name>
<keyword evidence="3" id="KW-1185">Reference proteome</keyword>
<dbReference type="Proteomes" id="UP001152622">
    <property type="component" value="Chromosome 1"/>
</dbReference>
<dbReference type="OrthoDB" id="9806920at2759"/>
<proteinExistence type="predicted"/>
<dbReference type="EMBL" id="JAINUF010000001">
    <property type="protein sequence ID" value="KAJ8382252.1"/>
    <property type="molecule type" value="Genomic_DNA"/>
</dbReference>
<reference evidence="2" key="1">
    <citation type="journal article" date="2023" name="Science">
        <title>Genome structures resolve the early diversification of teleost fishes.</title>
        <authorList>
            <person name="Parey E."/>
            <person name="Louis A."/>
            <person name="Montfort J."/>
            <person name="Bouchez O."/>
            <person name="Roques C."/>
            <person name="Iampietro C."/>
            <person name="Lluch J."/>
            <person name="Castinel A."/>
            <person name="Donnadieu C."/>
            <person name="Desvignes T."/>
            <person name="Floi Bucao C."/>
            <person name="Jouanno E."/>
            <person name="Wen M."/>
            <person name="Mejri S."/>
            <person name="Dirks R."/>
            <person name="Jansen H."/>
            <person name="Henkel C."/>
            <person name="Chen W.J."/>
            <person name="Zahm M."/>
            <person name="Cabau C."/>
            <person name="Klopp C."/>
            <person name="Thompson A.W."/>
            <person name="Robinson-Rechavi M."/>
            <person name="Braasch I."/>
            <person name="Lecointre G."/>
            <person name="Bobe J."/>
            <person name="Postlethwait J.H."/>
            <person name="Berthelot C."/>
            <person name="Roest Crollius H."/>
            <person name="Guiguen Y."/>
        </authorList>
    </citation>
    <scope>NUCLEOTIDE SEQUENCE</scope>
    <source>
        <strain evidence="2">WJC10195</strain>
    </source>
</reference>
<feature type="region of interest" description="Disordered" evidence="1">
    <location>
        <begin position="23"/>
        <end position="47"/>
    </location>
</feature>
<sequence length="124" mass="13006">MRRRCPLRIISILEKQREVLLPSPPRSSFSHRIQSQREGQALQVPGVTGGLGKAVTITDSQPVTGASAHSSEPRTVCLSAGDVRPCVQNGISCNALAGTSSAGSAGRSEPAGLCELGRRLRSSE</sequence>
<protein>
    <submittedName>
        <fullName evidence="2">Uncharacterized protein</fullName>
    </submittedName>
</protein>
<feature type="compositionally biased region" description="Polar residues" evidence="1">
    <location>
        <begin position="26"/>
        <end position="38"/>
    </location>
</feature>
<evidence type="ECO:0000256" key="1">
    <source>
        <dbReference type="SAM" id="MobiDB-lite"/>
    </source>
</evidence>
<accession>A0A9Q1GE52</accession>